<dbReference type="Proteomes" id="UP001057291">
    <property type="component" value="Unassembled WGS sequence"/>
</dbReference>
<comment type="caution">
    <text evidence="1">The sequence shown here is derived from an EMBL/GenBank/DDBJ whole genome shotgun (WGS) entry which is preliminary data.</text>
</comment>
<dbReference type="InterPro" id="IPR026838">
    <property type="entry name" value="YheC/D"/>
</dbReference>
<organism evidence="1 2">
    <name type="scientific">Collibacillus ludicampi</name>
    <dbReference type="NCBI Taxonomy" id="2771369"/>
    <lineage>
        <taxon>Bacteria</taxon>
        <taxon>Bacillati</taxon>
        <taxon>Bacillota</taxon>
        <taxon>Bacilli</taxon>
        <taxon>Bacillales</taxon>
        <taxon>Alicyclobacillaceae</taxon>
        <taxon>Collibacillus</taxon>
    </lineage>
</organism>
<evidence type="ECO:0000313" key="1">
    <source>
        <dbReference type="EMBL" id="GIM48264.1"/>
    </source>
</evidence>
<evidence type="ECO:0000313" key="2">
    <source>
        <dbReference type="Proteomes" id="UP001057291"/>
    </source>
</evidence>
<dbReference type="RefSeq" id="WP_282201156.1">
    <property type="nucleotide sequence ID" value="NZ_BOQE01000001.1"/>
</dbReference>
<dbReference type="Pfam" id="PF14398">
    <property type="entry name" value="ATPgrasp_YheCD"/>
    <property type="match status" value="1"/>
</dbReference>
<dbReference type="SUPFAM" id="SSF56059">
    <property type="entry name" value="Glutathione synthetase ATP-binding domain-like"/>
    <property type="match status" value="1"/>
</dbReference>
<dbReference type="AlphaFoldDB" id="A0AAV4LLQ0"/>
<sequence length="341" mass="39506">MPVLGILTDHPYPLPRSFARFCSLGEKIGLEVYFFLPGAVDWKSGRLWAILWNGTTWIREWVVLPDMIYNQVKYRHIANSHFCLRDLHGFQNRSIPVLNPYYFDRWAVHQTLFEKVCLRPYLPETICWDYRHDSLSHFLTQHTTLFVKLRHGSKSRGIFRLRYHQGAYELKGLNRSGRIHTGMYDTIEKVVAYLQKSLAKELCLIQRGIAIEDEKGYRSDTRFLLQRSTSEEWEVTCAYRKTASPRHVVTGLASGAIHEFLPDHARDVHATSLAVQTADQLAKNIGPLCEITLDIGRDPEGRLFLLEADAHYSRQPLPRKIRILSMSKPLLYAKHIICSQT</sequence>
<dbReference type="EMBL" id="BOQE01000001">
    <property type="protein sequence ID" value="GIM48264.1"/>
    <property type="molecule type" value="Genomic_DNA"/>
</dbReference>
<reference evidence="1" key="1">
    <citation type="journal article" date="2023" name="Int. J. Syst. Evol. Microbiol.">
        <title>Collibacillus ludicampi gen. nov., sp. nov., a new soil bacterium of the family Alicyclobacillaceae.</title>
        <authorList>
            <person name="Jojima T."/>
            <person name="Ioku Y."/>
            <person name="Fukuta Y."/>
            <person name="Shirasaka N."/>
            <person name="Matsumura Y."/>
            <person name="Mori M."/>
        </authorList>
    </citation>
    <scope>NUCLEOTIDE SEQUENCE</scope>
    <source>
        <strain evidence="1">TP075</strain>
    </source>
</reference>
<keyword evidence="2" id="KW-1185">Reference proteome</keyword>
<gene>
    <name evidence="1" type="primary">yheC</name>
    <name evidence="1" type="ORF">DNHGIG_38130</name>
</gene>
<accession>A0AAV4LLQ0</accession>
<protein>
    <submittedName>
        <fullName evidence="1">Endospore coat-associated protein YheC</fullName>
    </submittedName>
</protein>
<proteinExistence type="predicted"/>
<name>A0AAV4LLQ0_9BACL</name>